<comment type="caution">
    <text evidence="1">The sequence shown here is derived from an EMBL/GenBank/DDBJ whole genome shotgun (WGS) entry which is preliminary data.</text>
</comment>
<evidence type="ECO:0000313" key="1">
    <source>
        <dbReference type="EMBL" id="KAK6992435.1"/>
    </source>
</evidence>
<reference evidence="1 2" key="1">
    <citation type="journal article" date="2024" name="J Genomics">
        <title>Draft genome sequencing and assembly of Favolaschia claudopus CIRM-BRFM 2984 isolated from oak limbs.</title>
        <authorList>
            <person name="Navarro D."/>
            <person name="Drula E."/>
            <person name="Chaduli D."/>
            <person name="Cazenave R."/>
            <person name="Ahrendt S."/>
            <person name="Wang J."/>
            <person name="Lipzen A."/>
            <person name="Daum C."/>
            <person name="Barry K."/>
            <person name="Grigoriev I.V."/>
            <person name="Favel A."/>
            <person name="Rosso M.N."/>
            <person name="Martin F."/>
        </authorList>
    </citation>
    <scope>NUCLEOTIDE SEQUENCE [LARGE SCALE GENOMIC DNA]</scope>
    <source>
        <strain evidence="1 2">CIRM-BRFM 2984</strain>
    </source>
</reference>
<proteinExistence type="predicted"/>
<protein>
    <recommendedName>
        <fullName evidence="3">Retrotransposon gag domain-containing protein</fullName>
    </recommendedName>
</protein>
<dbReference type="EMBL" id="JAWWNJ010000110">
    <property type="protein sequence ID" value="KAK6992435.1"/>
    <property type="molecule type" value="Genomic_DNA"/>
</dbReference>
<sequence length="566" mass="61591">VPMFSGDPGGTQEARVTPGTFLKKFRSHMLDLYGNSQLTVAQKDIAKIGAFENYLVEGSAAEKWFEALQGGNNAVATWDALEAAFKARFPAPEKAERSAQEWERELLGMKLTLAELDTTVKVGDAEVFAHTNFAARLLELAHLAGIAATSSGIWQSRDLLPEVLREKIPSTQANWTTYTTAIKQVDRVYLREAAAKARRAQEMERTVADLRRGTPPLTPVSKMSSQMARAALTTPRAPGPARTASPANAFGAGGGQGNLFANREITEEVKANLRKMAEMLSKNMLQNDAQGREEYERRINNWNRVHAGNRKPLENTGYPLSPGTAPPLSNECFGCGKLTMPRHQRGNCDGPAIPRNETIFRSLCAKYLRAPTTGVNAVLEEESPLAAVRVETHRIARETGSENCPGSPTVQSADVFLQKQCEVVDLYAVGTESSGKKCEAFEHWITFEGPNGEEVQVKALWDGGALVGAMDAAIWERNKECLGGAEKSYKVLRMANGALVPSQGCWVGMIAIEGVRCEGRFEIFDSGGGWEFLFGKPLQAAFGAVHDYGRDLIDIAVGTSKATLPN</sequence>
<gene>
    <name evidence="1" type="ORF">R3P38DRAFT_3434496</name>
</gene>
<organism evidence="1 2">
    <name type="scientific">Favolaschia claudopus</name>
    <dbReference type="NCBI Taxonomy" id="2862362"/>
    <lineage>
        <taxon>Eukaryota</taxon>
        <taxon>Fungi</taxon>
        <taxon>Dikarya</taxon>
        <taxon>Basidiomycota</taxon>
        <taxon>Agaricomycotina</taxon>
        <taxon>Agaricomycetes</taxon>
        <taxon>Agaricomycetidae</taxon>
        <taxon>Agaricales</taxon>
        <taxon>Marasmiineae</taxon>
        <taxon>Mycenaceae</taxon>
        <taxon>Favolaschia</taxon>
    </lineage>
</organism>
<dbReference type="AlphaFoldDB" id="A0AAV9ZVJ1"/>
<feature type="non-terminal residue" evidence="1">
    <location>
        <position position="1"/>
    </location>
</feature>
<accession>A0AAV9ZVJ1</accession>
<evidence type="ECO:0000313" key="2">
    <source>
        <dbReference type="Proteomes" id="UP001362999"/>
    </source>
</evidence>
<dbReference type="Proteomes" id="UP001362999">
    <property type="component" value="Unassembled WGS sequence"/>
</dbReference>
<evidence type="ECO:0008006" key="3">
    <source>
        <dbReference type="Google" id="ProtNLM"/>
    </source>
</evidence>
<name>A0AAV9ZVJ1_9AGAR</name>
<feature type="non-terminal residue" evidence="1">
    <location>
        <position position="566"/>
    </location>
</feature>
<keyword evidence="2" id="KW-1185">Reference proteome</keyword>